<evidence type="ECO:0000313" key="3">
    <source>
        <dbReference type="Proteomes" id="UP000482487"/>
    </source>
</evidence>
<dbReference type="RefSeq" id="WP_160958786.1">
    <property type="nucleotide sequence ID" value="NZ_WVUD01000003.1"/>
</dbReference>
<dbReference type="GO" id="GO:0016787">
    <property type="term" value="F:hydrolase activity"/>
    <property type="evidence" value="ECO:0007669"/>
    <property type="project" value="UniProtKB-KW"/>
</dbReference>
<dbReference type="EMBL" id="WVUD01000003">
    <property type="protein sequence ID" value="MYL82241.1"/>
    <property type="molecule type" value="Genomic_DNA"/>
</dbReference>
<reference evidence="2 3" key="1">
    <citation type="submission" date="2020-01" db="EMBL/GenBank/DDBJ databases">
        <title>Genome sequence of Desulfovibrio aerotolerans DSM 16695(T).</title>
        <authorList>
            <person name="Karnachuk O."/>
            <person name="Avakyan M."/>
            <person name="Mardanov A."/>
            <person name="Kadnikov V."/>
            <person name="Ravin N."/>
        </authorList>
    </citation>
    <scope>NUCLEOTIDE SEQUENCE [LARGE SCALE GENOMIC DNA]</scope>
    <source>
        <strain evidence="2 3">DSM 16695</strain>
    </source>
</reference>
<evidence type="ECO:0000313" key="2">
    <source>
        <dbReference type="EMBL" id="MYL82241.1"/>
    </source>
</evidence>
<name>A0A7C9IJP0_9BACT</name>
<dbReference type="Proteomes" id="UP000482487">
    <property type="component" value="Unassembled WGS sequence"/>
</dbReference>
<dbReference type="SUPFAM" id="SSF53474">
    <property type="entry name" value="alpha/beta-Hydrolases"/>
    <property type="match status" value="1"/>
</dbReference>
<dbReference type="Gene3D" id="3.40.50.1820">
    <property type="entry name" value="alpha/beta hydrolase"/>
    <property type="match status" value="1"/>
</dbReference>
<feature type="domain" description="Dienelactone hydrolase" evidence="1">
    <location>
        <begin position="74"/>
        <end position="169"/>
    </location>
</feature>
<accession>A0A7C9IJP0</accession>
<dbReference type="Pfam" id="PF01738">
    <property type="entry name" value="DLH"/>
    <property type="match status" value="1"/>
</dbReference>
<dbReference type="InterPro" id="IPR029058">
    <property type="entry name" value="AB_hydrolase_fold"/>
</dbReference>
<gene>
    <name evidence="2" type="ORF">GTA51_03700</name>
</gene>
<sequence>MHTIIASDIYGITPAVQSLAGNLDRQAVVLSPWDGVGCPFATEQEAHAAFLAGEGIAGYAARIAAAAGQAPAFLVGFSVGATAIWLHTAGAGCHPASRAVLFYGSRIRCHLDVRPRCRVRAIFAAQEAAFDPRDIASQLVSDTVAVHIEPEAAHGFMNPLSPGYDAALERKYLHFLQSYCAEGVLS</sequence>
<dbReference type="InterPro" id="IPR002925">
    <property type="entry name" value="Dienelactn_hydro"/>
</dbReference>
<dbReference type="AlphaFoldDB" id="A0A7C9IJP0"/>
<dbReference type="OrthoDB" id="115291at2"/>
<comment type="caution">
    <text evidence="2">The sequence shown here is derived from an EMBL/GenBank/DDBJ whole genome shotgun (WGS) entry which is preliminary data.</text>
</comment>
<keyword evidence="2" id="KW-0378">Hydrolase</keyword>
<evidence type="ECO:0000259" key="1">
    <source>
        <dbReference type="Pfam" id="PF01738"/>
    </source>
</evidence>
<proteinExistence type="predicted"/>
<keyword evidence="3" id="KW-1185">Reference proteome</keyword>
<organism evidence="2 3">
    <name type="scientific">Solidesulfovibrio aerotolerans</name>
    <dbReference type="NCBI Taxonomy" id="295255"/>
    <lineage>
        <taxon>Bacteria</taxon>
        <taxon>Pseudomonadati</taxon>
        <taxon>Thermodesulfobacteriota</taxon>
        <taxon>Desulfovibrionia</taxon>
        <taxon>Desulfovibrionales</taxon>
        <taxon>Desulfovibrionaceae</taxon>
        <taxon>Solidesulfovibrio</taxon>
    </lineage>
</organism>
<protein>
    <submittedName>
        <fullName evidence="2">Hydrolase</fullName>
    </submittedName>
</protein>